<name>A0A7S0PNZ6_MICPS</name>
<feature type="compositionally biased region" description="Acidic residues" evidence="2">
    <location>
        <begin position="559"/>
        <end position="577"/>
    </location>
</feature>
<dbReference type="AlphaFoldDB" id="A0A7S0PNZ6"/>
<reference evidence="4" key="1">
    <citation type="submission" date="2021-01" db="EMBL/GenBank/DDBJ databases">
        <authorList>
            <person name="Corre E."/>
            <person name="Pelletier E."/>
            <person name="Niang G."/>
            <person name="Scheremetjew M."/>
            <person name="Finn R."/>
            <person name="Kale V."/>
            <person name="Holt S."/>
            <person name="Cochrane G."/>
            <person name="Meng A."/>
            <person name="Brown T."/>
            <person name="Cohen L."/>
        </authorList>
    </citation>
    <scope>NUCLEOTIDE SEQUENCE</scope>
    <source>
        <strain evidence="4">CCMP494</strain>
    </source>
</reference>
<dbReference type="GO" id="GO:0001510">
    <property type="term" value="P:RNA methylation"/>
    <property type="evidence" value="ECO:0007669"/>
    <property type="project" value="InterPro"/>
</dbReference>
<feature type="binding site" evidence="1">
    <location>
        <position position="401"/>
    </location>
    <ligand>
        <name>S-adenosyl-L-methionine</name>
        <dbReference type="ChEBI" id="CHEBI:59789"/>
    </ligand>
</feature>
<keyword evidence="1" id="KW-0808">Transferase</keyword>
<accession>A0A7S0PNZ6</accession>
<evidence type="ECO:0000313" key="4">
    <source>
        <dbReference type="EMBL" id="CAD8581710.1"/>
    </source>
</evidence>
<dbReference type="PANTHER" id="PTHR22807:SF30">
    <property type="entry name" value="28S RRNA (CYTOSINE(4447)-C(5))-METHYLTRANSFERASE-RELATED"/>
    <property type="match status" value="1"/>
</dbReference>
<keyword evidence="1" id="KW-0949">S-adenosyl-L-methionine</keyword>
<organism evidence="4">
    <name type="scientific">Micromonas pusilla</name>
    <name type="common">Picoplanktonic green alga</name>
    <name type="synonym">Chromulina pusilla</name>
    <dbReference type="NCBI Taxonomy" id="38833"/>
    <lineage>
        <taxon>Eukaryota</taxon>
        <taxon>Viridiplantae</taxon>
        <taxon>Chlorophyta</taxon>
        <taxon>Mamiellophyceae</taxon>
        <taxon>Mamiellales</taxon>
        <taxon>Mamiellaceae</taxon>
        <taxon>Micromonas</taxon>
    </lineage>
</organism>
<dbReference type="GO" id="GO:0003723">
    <property type="term" value="F:RNA binding"/>
    <property type="evidence" value="ECO:0007669"/>
    <property type="project" value="UniProtKB-UniRule"/>
</dbReference>
<dbReference type="Gene3D" id="3.40.50.150">
    <property type="entry name" value="Vaccinia Virus protein VP39"/>
    <property type="match status" value="1"/>
</dbReference>
<feature type="active site" description="Nucleophile" evidence="1">
    <location>
        <position position="519"/>
    </location>
</feature>
<feature type="compositionally biased region" description="Basic and acidic residues" evidence="2">
    <location>
        <begin position="337"/>
        <end position="361"/>
    </location>
</feature>
<feature type="region of interest" description="Disordered" evidence="2">
    <location>
        <begin position="544"/>
        <end position="590"/>
    </location>
</feature>
<sequence length="616" mass="66265">MAPENITVPSFGRAALWAVLCDQEIADACEDDLPPDDLSYLDAADAMIAAHWVGLDGDAAGGDAAAVTTVTGSSKAARDPCFDPAKLRAIRAVVADSDSIEWPADPATALAVRRSVPTWLAKKLIDRHGDFVADRVAASLLRKAPMFGRLNRARQRDPSRLRARLREEGVESVDVFEWRRASELADDAVEGRGEPSESVIGTPTAAAGAFDGAVVFPKNRSPFRLDSWREGWFEVQDLGSQAVASAAIDAVGRSMRWGTSATPRVLDMCAGNGGKTLAMASELSDKLDVGTIDGYVIDAFDVDARRLRHLESNAERAGVSGNVRVVSFEKMRDAARVGNGERPRNGGRDRTPEKKMIRPAKETAASGIAEATTARRRDAPTRGMDSDASESDPRYDLVLCDAPCSSTGAMRRTPSMRWLIAGDVAEWREGASYDTSDDASDDGLDPLRYSSAWGDGDGDGVFAAVNVDEGVGAHASSSLTDGSRGRRADLSLPEVQRRILAKAAGLVRPGGGALVYATCSLLTEENESVRRWFDERFGDEFVPMPFDTSRRPSAPDVAGDVDEDDADEDDADEDGNAMDDGRGARSHDFALRPDLHGCDGFYVARWVRERGPGWDP</sequence>
<evidence type="ECO:0000259" key="3">
    <source>
        <dbReference type="PROSITE" id="PS51686"/>
    </source>
</evidence>
<dbReference type="InterPro" id="IPR029063">
    <property type="entry name" value="SAM-dependent_MTases_sf"/>
</dbReference>
<dbReference type="InterPro" id="IPR023267">
    <property type="entry name" value="RCMT"/>
</dbReference>
<dbReference type="PROSITE" id="PS51686">
    <property type="entry name" value="SAM_MT_RSMB_NOP"/>
    <property type="match status" value="1"/>
</dbReference>
<dbReference type="InterPro" id="IPR001678">
    <property type="entry name" value="MeTrfase_RsmB-F_NOP2_dom"/>
</dbReference>
<feature type="region of interest" description="Disordered" evidence="2">
    <location>
        <begin position="337"/>
        <end position="392"/>
    </location>
</feature>
<proteinExistence type="inferred from homology"/>
<feature type="domain" description="SAM-dependent MTase RsmB/NOP-type" evidence="3">
    <location>
        <begin position="136"/>
        <end position="609"/>
    </location>
</feature>
<keyword evidence="1" id="KW-0489">Methyltransferase</keyword>
<comment type="similarity">
    <text evidence="1">Belongs to the class I-like SAM-binding methyltransferase superfamily. RsmB/NOP family.</text>
</comment>
<evidence type="ECO:0000256" key="1">
    <source>
        <dbReference type="PROSITE-ProRule" id="PRU01023"/>
    </source>
</evidence>
<dbReference type="EMBL" id="HBEV01004260">
    <property type="protein sequence ID" value="CAD8581710.1"/>
    <property type="molecule type" value="Transcribed_RNA"/>
</dbReference>
<gene>
    <name evidence="4" type="ORF">MSP1404_LOCUS3226</name>
</gene>
<dbReference type="PRINTS" id="PR02008">
    <property type="entry name" value="RCMTFAMILY"/>
</dbReference>
<feature type="binding site" evidence="1">
    <location>
        <position position="301"/>
    </location>
    <ligand>
        <name>S-adenosyl-L-methionine</name>
        <dbReference type="ChEBI" id="CHEBI:59789"/>
    </ligand>
</feature>
<dbReference type="GO" id="GO:0008173">
    <property type="term" value="F:RNA methyltransferase activity"/>
    <property type="evidence" value="ECO:0007669"/>
    <property type="project" value="InterPro"/>
</dbReference>
<feature type="compositionally biased region" description="Basic and acidic residues" evidence="2">
    <location>
        <begin position="579"/>
        <end position="590"/>
    </location>
</feature>
<comment type="caution">
    <text evidence="1">Lacks conserved residue(s) required for the propagation of feature annotation.</text>
</comment>
<dbReference type="PANTHER" id="PTHR22807">
    <property type="entry name" value="NOP2 YEAST -RELATED NOL1/NOP2/FMU SUN DOMAIN-CONTAINING"/>
    <property type="match status" value="1"/>
</dbReference>
<keyword evidence="1" id="KW-0694">RNA-binding</keyword>
<evidence type="ECO:0000256" key="2">
    <source>
        <dbReference type="SAM" id="MobiDB-lite"/>
    </source>
</evidence>
<dbReference type="SUPFAM" id="SSF53335">
    <property type="entry name" value="S-adenosyl-L-methionine-dependent methyltransferases"/>
    <property type="match status" value="1"/>
</dbReference>
<protein>
    <recommendedName>
        <fullName evidence="3">SAM-dependent MTase RsmB/NOP-type domain-containing protein</fullName>
    </recommendedName>
</protein>